<dbReference type="SUPFAM" id="SSF51126">
    <property type="entry name" value="Pectin lyase-like"/>
    <property type="match status" value="2"/>
</dbReference>
<organism evidence="1 2">
    <name type="scientific">Pseudomonas khavaziana</name>
    <dbReference type="NCBI Taxonomy" id="2842351"/>
    <lineage>
        <taxon>Bacteria</taxon>
        <taxon>Pseudomonadati</taxon>
        <taxon>Pseudomonadota</taxon>
        <taxon>Gammaproteobacteria</taxon>
        <taxon>Pseudomonadales</taxon>
        <taxon>Pseudomonadaceae</taxon>
        <taxon>Pseudomonas</taxon>
    </lineage>
</organism>
<gene>
    <name evidence="1" type="ORF">QYQ93_15515</name>
</gene>
<dbReference type="EMBL" id="CP129946">
    <property type="protein sequence ID" value="WWA74252.1"/>
    <property type="molecule type" value="Genomic_DNA"/>
</dbReference>
<protein>
    <recommendedName>
        <fullName evidence="3">Right-handed parallel beta-helix repeat-containing protein</fullName>
    </recommendedName>
</protein>
<proteinExistence type="predicted"/>
<accession>A0ABZ2D7G8</accession>
<evidence type="ECO:0008006" key="3">
    <source>
        <dbReference type="Google" id="ProtNLM"/>
    </source>
</evidence>
<evidence type="ECO:0000313" key="1">
    <source>
        <dbReference type="EMBL" id="WWA74252.1"/>
    </source>
</evidence>
<dbReference type="RefSeq" id="WP_103451392.1">
    <property type="nucleotide sequence ID" value="NZ_CP129946.1"/>
</dbReference>
<keyword evidence="2" id="KW-1185">Reference proteome</keyword>
<name>A0ABZ2D7G8_9PSED</name>
<sequence>MNNTTEIPTSQTESPEALSLEVAAVDPLPADTEISTPIGSAPLAELVRMQAMFKAESIRRNAGCQPWVTLGPTDPTKVGVTTDPRTASPVISITSQASASALAASGTGTQADPYVIKNKSITFASGKPAFIFNDPAATYHVRFFNVQASGVTNGSAAINFVAFGTPIVFERCKIAGGSGTADEVMANISSGTLEMIGSEISGLSNYCFVGAGQLSKKVKLTDCIVRGTAKNTATNGVFYAYGSGAFEVEIYRCAFTSSHFHWHVGNGWTIDYTNVRDTVISGCNVGIGDLNYLKPGGNIGSQLPNMIRNSHFKNVRFTYTPGVTKTAAYGNGADNCIFENCSFEGNVADRRLFEWRRTSNVTVLQCFFQKAEGSNSAGNEVCEFWETSGLLVKECWTDGAPEDCYELVTSYGNNKFIDNVGDNVTGQLVDIFGVGSYDVEVDGVYGDCGDAAVLITDVNYVRVKNVFVLQTGSTAYGSVVLERRNAAPGAAPKGCVITGFLSLPEVSSQGAPFAIDTAQAPIPGGIGENFATWWEDGELKFYGSPALARMTLR</sequence>
<evidence type="ECO:0000313" key="2">
    <source>
        <dbReference type="Proteomes" id="UP001347174"/>
    </source>
</evidence>
<reference evidence="1 2" key="1">
    <citation type="submission" date="2023-07" db="EMBL/GenBank/DDBJ databases">
        <title>Plant endophyte Pseudomonas khavaziana can be used to control wheat stem rot.</title>
        <authorList>
            <person name="Guo S."/>
            <person name="Shen X."/>
        </authorList>
    </citation>
    <scope>NUCLEOTIDE SEQUENCE [LARGE SCALE GENOMIC DNA]</scope>
    <source>
        <strain evidence="1 2">SR9</strain>
    </source>
</reference>
<dbReference type="InterPro" id="IPR011050">
    <property type="entry name" value="Pectin_lyase_fold/virulence"/>
</dbReference>
<dbReference type="Proteomes" id="UP001347174">
    <property type="component" value="Chromosome"/>
</dbReference>